<dbReference type="InterPro" id="IPR022002">
    <property type="entry name" value="ChsH2_Znr"/>
</dbReference>
<feature type="domain" description="ChsH2 C-terminal OB-fold" evidence="1">
    <location>
        <begin position="57"/>
        <end position="120"/>
    </location>
</feature>
<accession>A0A971M4A2</accession>
<dbReference type="Gene3D" id="6.10.30.10">
    <property type="match status" value="1"/>
</dbReference>
<sequence>MTTDYKKPLPYIHSETRTYWEGARAHELLIRKCRTCGLYHFYPRDLCPSCFSSDVDWVRASGRGTIYSFTICHRPAPSFEDDVPYNIVLVELEEGVRMMSTVVECPDDVLKIGMAVEVVYDDITPEVTLPKFRPVI</sequence>
<dbReference type="Pfam" id="PF01796">
    <property type="entry name" value="OB_ChsH2_C"/>
    <property type="match status" value="1"/>
</dbReference>
<dbReference type="InterPro" id="IPR012340">
    <property type="entry name" value="NA-bd_OB-fold"/>
</dbReference>
<evidence type="ECO:0000313" key="4">
    <source>
        <dbReference type="Proteomes" id="UP000777265"/>
    </source>
</evidence>
<organism evidence="3 4">
    <name type="scientific">Syntrophorhabdus aromaticivorans</name>
    <dbReference type="NCBI Taxonomy" id="328301"/>
    <lineage>
        <taxon>Bacteria</taxon>
        <taxon>Pseudomonadati</taxon>
        <taxon>Thermodesulfobacteriota</taxon>
        <taxon>Syntrophorhabdia</taxon>
        <taxon>Syntrophorhabdales</taxon>
        <taxon>Syntrophorhabdaceae</taxon>
        <taxon>Syntrophorhabdus</taxon>
    </lineage>
</organism>
<evidence type="ECO:0000259" key="2">
    <source>
        <dbReference type="Pfam" id="PF12172"/>
    </source>
</evidence>
<dbReference type="Pfam" id="PF12172">
    <property type="entry name" value="zf-ChsH2"/>
    <property type="match status" value="1"/>
</dbReference>
<reference evidence="3" key="2">
    <citation type="submission" date="2020-01" db="EMBL/GenBank/DDBJ databases">
        <authorList>
            <person name="Campanaro S."/>
        </authorList>
    </citation>
    <scope>NUCLEOTIDE SEQUENCE</scope>
    <source>
        <strain evidence="3">AS06rmzACSIP_7</strain>
    </source>
</reference>
<dbReference type="Proteomes" id="UP000777265">
    <property type="component" value="Unassembled WGS sequence"/>
</dbReference>
<evidence type="ECO:0000259" key="1">
    <source>
        <dbReference type="Pfam" id="PF01796"/>
    </source>
</evidence>
<gene>
    <name evidence="3" type="ORF">GXY80_06055</name>
</gene>
<dbReference type="InterPro" id="IPR052513">
    <property type="entry name" value="Thioester_dehydratase-like"/>
</dbReference>
<dbReference type="EMBL" id="JAAYEE010000100">
    <property type="protein sequence ID" value="NLW35032.1"/>
    <property type="molecule type" value="Genomic_DNA"/>
</dbReference>
<dbReference type="PANTHER" id="PTHR34075">
    <property type="entry name" value="BLR3430 PROTEIN"/>
    <property type="match status" value="1"/>
</dbReference>
<reference evidence="3" key="1">
    <citation type="journal article" date="2020" name="Biotechnol. Biofuels">
        <title>New insights from the biogas microbiome by comprehensive genome-resolved metagenomics of nearly 1600 species originating from multiple anaerobic digesters.</title>
        <authorList>
            <person name="Campanaro S."/>
            <person name="Treu L."/>
            <person name="Rodriguez-R L.M."/>
            <person name="Kovalovszki A."/>
            <person name="Ziels R.M."/>
            <person name="Maus I."/>
            <person name="Zhu X."/>
            <person name="Kougias P.G."/>
            <person name="Basile A."/>
            <person name="Luo G."/>
            <person name="Schluter A."/>
            <person name="Konstantinidis K.T."/>
            <person name="Angelidaki I."/>
        </authorList>
    </citation>
    <scope>NUCLEOTIDE SEQUENCE</scope>
    <source>
        <strain evidence="3">AS06rmzACSIP_7</strain>
    </source>
</reference>
<protein>
    <submittedName>
        <fullName evidence="3">Zn-ribbon domain-containing OB-fold protein</fullName>
    </submittedName>
</protein>
<dbReference type="InterPro" id="IPR002878">
    <property type="entry name" value="ChsH2_C"/>
</dbReference>
<dbReference type="AlphaFoldDB" id="A0A971M4A2"/>
<feature type="domain" description="ChsH2 rubredoxin-like zinc ribbon" evidence="2">
    <location>
        <begin position="20"/>
        <end position="55"/>
    </location>
</feature>
<dbReference type="SUPFAM" id="SSF50249">
    <property type="entry name" value="Nucleic acid-binding proteins"/>
    <property type="match status" value="1"/>
</dbReference>
<name>A0A971M4A2_9BACT</name>
<proteinExistence type="predicted"/>
<dbReference type="PANTHER" id="PTHR34075:SF5">
    <property type="entry name" value="BLR3430 PROTEIN"/>
    <property type="match status" value="1"/>
</dbReference>
<evidence type="ECO:0000313" key="3">
    <source>
        <dbReference type="EMBL" id="NLW35032.1"/>
    </source>
</evidence>
<comment type="caution">
    <text evidence="3">The sequence shown here is derived from an EMBL/GenBank/DDBJ whole genome shotgun (WGS) entry which is preliminary data.</text>
</comment>